<dbReference type="GO" id="GO:0016020">
    <property type="term" value="C:membrane"/>
    <property type="evidence" value="ECO:0007669"/>
    <property type="project" value="UniProtKB-SubCell"/>
</dbReference>
<keyword evidence="3 6" id="KW-0812">Transmembrane</keyword>
<protein>
    <submittedName>
        <fullName evidence="8">Threonine/homoserine efflux transporter RhtA</fullName>
    </submittedName>
</protein>
<gene>
    <name evidence="8" type="ORF">SAMN05444167_4072</name>
</gene>
<dbReference type="OrthoDB" id="3190463at2"/>
<dbReference type="AlphaFoldDB" id="A0A1G7R2L3"/>
<evidence type="ECO:0000259" key="7">
    <source>
        <dbReference type="Pfam" id="PF00892"/>
    </source>
</evidence>
<organism evidence="8 9">
    <name type="scientific">Terriglobus roseus</name>
    <dbReference type="NCBI Taxonomy" id="392734"/>
    <lineage>
        <taxon>Bacteria</taxon>
        <taxon>Pseudomonadati</taxon>
        <taxon>Acidobacteriota</taxon>
        <taxon>Terriglobia</taxon>
        <taxon>Terriglobales</taxon>
        <taxon>Acidobacteriaceae</taxon>
        <taxon>Terriglobus</taxon>
    </lineage>
</organism>
<dbReference type="SUPFAM" id="SSF103481">
    <property type="entry name" value="Multidrug resistance efflux transporter EmrE"/>
    <property type="match status" value="2"/>
</dbReference>
<feature type="transmembrane region" description="Helical" evidence="6">
    <location>
        <begin position="277"/>
        <end position="295"/>
    </location>
</feature>
<accession>A0A1G7R2L3</accession>
<dbReference type="InterPro" id="IPR000620">
    <property type="entry name" value="EamA_dom"/>
</dbReference>
<feature type="transmembrane region" description="Helical" evidence="6">
    <location>
        <begin position="45"/>
        <end position="64"/>
    </location>
</feature>
<feature type="transmembrane region" description="Helical" evidence="6">
    <location>
        <begin position="12"/>
        <end position="33"/>
    </location>
</feature>
<reference evidence="8 9" key="1">
    <citation type="submission" date="2016-10" db="EMBL/GenBank/DDBJ databases">
        <authorList>
            <person name="de Groot N.N."/>
        </authorList>
    </citation>
    <scope>NUCLEOTIDE SEQUENCE [LARGE SCALE GENOMIC DNA]</scope>
    <source>
        <strain evidence="8 9">GAS232</strain>
    </source>
</reference>
<feature type="transmembrane region" description="Helical" evidence="6">
    <location>
        <begin position="221"/>
        <end position="240"/>
    </location>
</feature>
<feature type="transmembrane region" description="Helical" evidence="6">
    <location>
        <begin position="188"/>
        <end position="209"/>
    </location>
</feature>
<proteinExistence type="inferred from homology"/>
<sequence length="303" mass="31945">MTRKHENTSRSLVIVAFACVYFFWGSTFVAIRVGVQSLSPAFVSGFRYCAAGVIMLTVLALRGTRIVLPRAEFQRALLLGVVMLTGNNVMISWAEQSLSAGLAALLAAGIPLMIALAETFIPGGTPLNRMGWLGTVLGFAGLVVLLAPLLRGGVGSASTGVVIMLVADLLWVVGSLYSGRRPSTVDPLLGAGWQMLLGGTLSIVLGSALGGWQSAHWNKSALLAVLWLVFFGSLVGYTAYMWLLHHVPVAKVATYAYVNPIVSVALSSVLLHESLHGSQWIAMAIILASVALVTASKSKPKAA</sequence>
<dbReference type="InterPro" id="IPR037185">
    <property type="entry name" value="EmrE-like"/>
</dbReference>
<evidence type="ECO:0000256" key="3">
    <source>
        <dbReference type="ARBA" id="ARBA00022692"/>
    </source>
</evidence>
<dbReference type="PANTHER" id="PTHR32322:SF2">
    <property type="entry name" value="EAMA DOMAIN-CONTAINING PROTEIN"/>
    <property type="match status" value="1"/>
</dbReference>
<keyword evidence="4 6" id="KW-1133">Transmembrane helix</keyword>
<feature type="domain" description="EamA" evidence="7">
    <location>
        <begin position="159"/>
        <end position="294"/>
    </location>
</feature>
<name>A0A1G7R2L3_9BACT</name>
<evidence type="ECO:0000256" key="6">
    <source>
        <dbReference type="SAM" id="Phobius"/>
    </source>
</evidence>
<comment type="subcellular location">
    <subcellularLocation>
        <location evidence="1">Membrane</location>
        <topology evidence="1">Multi-pass membrane protein</topology>
    </subcellularLocation>
</comment>
<dbReference type="PANTHER" id="PTHR32322">
    <property type="entry name" value="INNER MEMBRANE TRANSPORTER"/>
    <property type="match status" value="1"/>
</dbReference>
<feature type="transmembrane region" description="Helical" evidence="6">
    <location>
        <begin position="132"/>
        <end position="150"/>
    </location>
</feature>
<dbReference type="RefSeq" id="WP_083347227.1">
    <property type="nucleotide sequence ID" value="NZ_LT629690.1"/>
</dbReference>
<feature type="transmembrane region" description="Helical" evidence="6">
    <location>
        <begin position="156"/>
        <end position="176"/>
    </location>
</feature>
<evidence type="ECO:0000256" key="2">
    <source>
        <dbReference type="ARBA" id="ARBA00007362"/>
    </source>
</evidence>
<dbReference type="Proteomes" id="UP000182427">
    <property type="component" value="Chromosome I"/>
</dbReference>
<dbReference type="Pfam" id="PF00892">
    <property type="entry name" value="EamA"/>
    <property type="match status" value="2"/>
</dbReference>
<feature type="transmembrane region" description="Helical" evidence="6">
    <location>
        <begin position="76"/>
        <end position="94"/>
    </location>
</feature>
<evidence type="ECO:0000256" key="5">
    <source>
        <dbReference type="ARBA" id="ARBA00023136"/>
    </source>
</evidence>
<dbReference type="Gene3D" id="1.10.3730.20">
    <property type="match status" value="1"/>
</dbReference>
<evidence type="ECO:0000256" key="1">
    <source>
        <dbReference type="ARBA" id="ARBA00004141"/>
    </source>
</evidence>
<feature type="transmembrane region" description="Helical" evidence="6">
    <location>
        <begin position="100"/>
        <end position="120"/>
    </location>
</feature>
<dbReference type="EMBL" id="LT629690">
    <property type="protein sequence ID" value="SDG04190.1"/>
    <property type="molecule type" value="Genomic_DNA"/>
</dbReference>
<keyword evidence="5 6" id="KW-0472">Membrane</keyword>
<keyword evidence="9" id="KW-1185">Reference proteome</keyword>
<feature type="transmembrane region" description="Helical" evidence="6">
    <location>
        <begin position="252"/>
        <end position="271"/>
    </location>
</feature>
<comment type="similarity">
    <text evidence="2">Belongs to the EamA transporter family.</text>
</comment>
<dbReference type="InterPro" id="IPR050638">
    <property type="entry name" value="AA-Vitamin_Transporters"/>
</dbReference>
<feature type="domain" description="EamA" evidence="7">
    <location>
        <begin position="14"/>
        <end position="146"/>
    </location>
</feature>
<evidence type="ECO:0000313" key="8">
    <source>
        <dbReference type="EMBL" id="SDG04190.1"/>
    </source>
</evidence>
<evidence type="ECO:0000313" key="9">
    <source>
        <dbReference type="Proteomes" id="UP000182427"/>
    </source>
</evidence>
<evidence type="ECO:0000256" key="4">
    <source>
        <dbReference type="ARBA" id="ARBA00022989"/>
    </source>
</evidence>